<accession>A0A2H3CC51</accession>
<evidence type="ECO:0000313" key="2">
    <source>
        <dbReference type="EMBL" id="PBK72876.1"/>
    </source>
</evidence>
<dbReference type="Pfam" id="PF17667">
    <property type="entry name" value="Pkinase_fungal"/>
    <property type="match status" value="1"/>
</dbReference>
<protein>
    <recommendedName>
        <fullName evidence="1">Fungal-type protein kinase domain-containing protein</fullName>
    </recommendedName>
</protein>
<dbReference type="InterPro" id="IPR040976">
    <property type="entry name" value="Pkinase_fungal"/>
</dbReference>
<evidence type="ECO:0000259" key="1">
    <source>
        <dbReference type="Pfam" id="PF17667"/>
    </source>
</evidence>
<name>A0A2H3CC51_9AGAR</name>
<evidence type="ECO:0000313" key="3">
    <source>
        <dbReference type="Proteomes" id="UP000218334"/>
    </source>
</evidence>
<dbReference type="Proteomes" id="UP000218334">
    <property type="component" value="Unassembled WGS sequence"/>
</dbReference>
<proteinExistence type="predicted"/>
<dbReference type="EMBL" id="KZ293421">
    <property type="protein sequence ID" value="PBK72876.1"/>
    <property type="molecule type" value="Genomic_DNA"/>
</dbReference>
<keyword evidence="3" id="KW-1185">Reference proteome</keyword>
<sequence length="163" mass="18798">MFGITIANTTTRLWYFSRTVVLMSSPFNFISEHNHFIYYVISMSFGSLQDLGTDTSVVRLATPIDANKKKYRVQYDYLGNTYRTPECLSPLRPSGFVFRATRAREVRKLGDGGEFVLQDVWIPLSAVEIQKRVSHLIERNGSCGKYPITLSEILHSFRRCPYR</sequence>
<organism evidence="2 3">
    <name type="scientific">Armillaria solidipes</name>
    <dbReference type="NCBI Taxonomy" id="1076256"/>
    <lineage>
        <taxon>Eukaryota</taxon>
        <taxon>Fungi</taxon>
        <taxon>Dikarya</taxon>
        <taxon>Basidiomycota</taxon>
        <taxon>Agaricomycotina</taxon>
        <taxon>Agaricomycetes</taxon>
        <taxon>Agaricomycetidae</taxon>
        <taxon>Agaricales</taxon>
        <taxon>Marasmiineae</taxon>
        <taxon>Physalacriaceae</taxon>
        <taxon>Armillaria</taxon>
    </lineage>
</organism>
<feature type="domain" description="Fungal-type protein kinase" evidence="1">
    <location>
        <begin position="2"/>
        <end position="123"/>
    </location>
</feature>
<dbReference type="AlphaFoldDB" id="A0A2H3CC51"/>
<gene>
    <name evidence="2" type="ORF">ARMSODRAFT_704111</name>
</gene>
<reference evidence="3" key="1">
    <citation type="journal article" date="2017" name="Nat. Ecol. Evol.">
        <title>Genome expansion and lineage-specific genetic innovations in the forest pathogenic fungi Armillaria.</title>
        <authorList>
            <person name="Sipos G."/>
            <person name="Prasanna A.N."/>
            <person name="Walter M.C."/>
            <person name="O'Connor E."/>
            <person name="Balint B."/>
            <person name="Krizsan K."/>
            <person name="Kiss B."/>
            <person name="Hess J."/>
            <person name="Varga T."/>
            <person name="Slot J."/>
            <person name="Riley R."/>
            <person name="Boka B."/>
            <person name="Rigling D."/>
            <person name="Barry K."/>
            <person name="Lee J."/>
            <person name="Mihaltcheva S."/>
            <person name="LaButti K."/>
            <person name="Lipzen A."/>
            <person name="Waldron R."/>
            <person name="Moloney N.M."/>
            <person name="Sperisen C."/>
            <person name="Kredics L."/>
            <person name="Vagvoelgyi C."/>
            <person name="Patrignani A."/>
            <person name="Fitzpatrick D."/>
            <person name="Nagy I."/>
            <person name="Doyle S."/>
            <person name="Anderson J.B."/>
            <person name="Grigoriev I.V."/>
            <person name="Gueldener U."/>
            <person name="Muensterkoetter M."/>
            <person name="Nagy L.G."/>
        </authorList>
    </citation>
    <scope>NUCLEOTIDE SEQUENCE [LARGE SCALE GENOMIC DNA]</scope>
    <source>
        <strain evidence="3">28-4</strain>
    </source>
</reference>